<evidence type="ECO:0000256" key="4">
    <source>
        <dbReference type="ARBA" id="ARBA00022989"/>
    </source>
</evidence>
<feature type="domain" description="G-protein coupled receptors family 1 profile" evidence="11">
    <location>
        <begin position="1"/>
        <end position="222"/>
    </location>
</feature>
<dbReference type="SUPFAM" id="SSF81321">
    <property type="entry name" value="Family A G protein-coupled receptor-like"/>
    <property type="match status" value="1"/>
</dbReference>
<dbReference type="Pfam" id="PF00001">
    <property type="entry name" value="7tm_1"/>
    <property type="match status" value="1"/>
</dbReference>
<evidence type="ECO:0000256" key="1">
    <source>
        <dbReference type="ARBA" id="ARBA00004141"/>
    </source>
</evidence>
<feature type="transmembrane region" description="Helical" evidence="10">
    <location>
        <begin position="199"/>
        <end position="225"/>
    </location>
</feature>
<reference evidence="12 13" key="1">
    <citation type="journal article" date="2017" name="Gigascience">
        <title>Draft genome of the honey bee ectoparasitic mite, Tropilaelaps mercedesae, is shaped by the parasitic life history.</title>
        <authorList>
            <person name="Dong X."/>
            <person name="Armstrong S.D."/>
            <person name="Xia D."/>
            <person name="Makepeace B.L."/>
            <person name="Darby A.C."/>
            <person name="Kadowaki T."/>
        </authorList>
    </citation>
    <scope>NUCLEOTIDE SEQUENCE [LARGE SCALE GENOMIC DNA]</scope>
    <source>
        <strain evidence="12">Wuxi-XJTLU</strain>
    </source>
</reference>
<gene>
    <name evidence="12" type="ORF">BIW11_00488</name>
</gene>
<keyword evidence="13" id="KW-1185">Reference proteome</keyword>
<comment type="caution">
    <text evidence="12">The sequence shown here is derived from an EMBL/GenBank/DDBJ whole genome shotgun (WGS) entry which is preliminary data.</text>
</comment>
<evidence type="ECO:0000256" key="9">
    <source>
        <dbReference type="RuleBase" id="RU000688"/>
    </source>
</evidence>
<proteinExistence type="inferred from homology"/>
<dbReference type="PROSITE" id="PS00237">
    <property type="entry name" value="G_PROTEIN_RECEP_F1_1"/>
    <property type="match status" value="1"/>
</dbReference>
<dbReference type="PANTHER" id="PTHR45695:SF15">
    <property type="entry name" value="OPSIN RH2"/>
    <property type="match status" value="1"/>
</dbReference>
<evidence type="ECO:0000313" key="13">
    <source>
        <dbReference type="Proteomes" id="UP000192247"/>
    </source>
</evidence>
<dbReference type="OrthoDB" id="5975505at2759"/>
<accession>A0A1V9XUM7</accession>
<keyword evidence="6 10" id="KW-0472">Membrane</keyword>
<feature type="transmembrane region" description="Helical" evidence="10">
    <location>
        <begin position="159"/>
        <end position="179"/>
    </location>
</feature>
<dbReference type="AlphaFoldDB" id="A0A1V9XUM7"/>
<organism evidence="12 13">
    <name type="scientific">Tropilaelaps mercedesae</name>
    <dbReference type="NCBI Taxonomy" id="418985"/>
    <lineage>
        <taxon>Eukaryota</taxon>
        <taxon>Metazoa</taxon>
        <taxon>Ecdysozoa</taxon>
        <taxon>Arthropoda</taxon>
        <taxon>Chelicerata</taxon>
        <taxon>Arachnida</taxon>
        <taxon>Acari</taxon>
        <taxon>Parasitiformes</taxon>
        <taxon>Mesostigmata</taxon>
        <taxon>Gamasina</taxon>
        <taxon>Dermanyssoidea</taxon>
        <taxon>Laelapidae</taxon>
        <taxon>Tropilaelaps</taxon>
    </lineage>
</organism>
<dbReference type="InterPro" id="IPR017452">
    <property type="entry name" value="GPCR_Rhodpsn_7TM"/>
</dbReference>
<evidence type="ECO:0000256" key="8">
    <source>
        <dbReference type="ARBA" id="ARBA00023224"/>
    </source>
</evidence>
<evidence type="ECO:0000256" key="5">
    <source>
        <dbReference type="ARBA" id="ARBA00023040"/>
    </source>
</evidence>
<dbReference type="Proteomes" id="UP000192247">
    <property type="component" value="Unassembled WGS sequence"/>
</dbReference>
<evidence type="ECO:0000256" key="7">
    <source>
        <dbReference type="ARBA" id="ARBA00023170"/>
    </source>
</evidence>
<evidence type="ECO:0000256" key="6">
    <source>
        <dbReference type="ARBA" id="ARBA00023136"/>
    </source>
</evidence>
<name>A0A1V9XUM7_9ACAR</name>
<dbReference type="Gene3D" id="1.20.1070.10">
    <property type="entry name" value="Rhodopsin 7-helix transmembrane proteins"/>
    <property type="match status" value="1"/>
</dbReference>
<feature type="transmembrane region" description="Helical" evidence="10">
    <location>
        <begin position="50"/>
        <end position="72"/>
    </location>
</feature>
<keyword evidence="5 9" id="KW-0297">G-protein coupled receptor</keyword>
<keyword evidence="3 9" id="KW-0812">Transmembrane</keyword>
<protein>
    <submittedName>
        <fullName evidence="12">Neuropeptide FF receptor 2-like</fullName>
    </submittedName>
</protein>
<evidence type="ECO:0000313" key="12">
    <source>
        <dbReference type="EMBL" id="OQR77141.1"/>
    </source>
</evidence>
<dbReference type="PROSITE" id="PS50262">
    <property type="entry name" value="G_PROTEIN_RECEP_F1_2"/>
    <property type="match status" value="1"/>
</dbReference>
<keyword evidence="8 9" id="KW-0807">Transducer</keyword>
<feature type="transmembrane region" description="Helical" evidence="10">
    <location>
        <begin position="92"/>
        <end position="117"/>
    </location>
</feature>
<comment type="subcellular location">
    <subcellularLocation>
        <location evidence="1">Membrane</location>
        <topology evidence="1">Multi-pass membrane protein</topology>
    </subcellularLocation>
</comment>
<dbReference type="GO" id="GO:0004930">
    <property type="term" value="F:G protein-coupled receptor activity"/>
    <property type="evidence" value="ECO:0007669"/>
    <property type="project" value="UniProtKB-KW"/>
</dbReference>
<evidence type="ECO:0000256" key="10">
    <source>
        <dbReference type="SAM" id="Phobius"/>
    </source>
</evidence>
<comment type="similarity">
    <text evidence="2 9">Belongs to the G-protein coupled receptor 1 family.</text>
</comment>
<keyword evidence="4 10" id="KW-1133">Transmembrane helix</keyword>
<dbReference type="EMBL" id="MNPL01003898">
    <property type="protein sequence ID" value="OQR77141.1"/>
    <property type="molecule type" value="Genomic_DNA"/>
</dbReference>
<evidence type="ECO:0000259" key="11">
    <source>
        <dbReference type="PROSITE" id="PS50262"/>
    </source>
</evidence>
<dbReference type="GO" id="GO:0005886">
    <property type="term" value="C:plasma membrane"/>
    <property type="evidence" value="ECO:0007669"/>
    <property type="project" value="TreeGrafter"/>
</dbReference>
<evidence type="ECO:0000256" key="2">
    <source>
        <dbReference type="ARBA" id="ARBA00010663"/>
    </source>
</evidence>
<evidence type="ECO:0000256" key="3">
    <source>
        <dbReference type="ARBA" id="ARBA00022692"/>
    </source>
</evidence>
<dbReference type="InterPro" id="IPR000276">
    <property type="entry name" value="GPCR_Rhodpsn"/>
</dbReference>
<dbReference type="PANTHER" id="PTHR45695">
    <property type="entry name" value="LEUCOKININ RECEPTOR-RELATED"/>
    <property type="match status" value="1"/>
</dbReference>
<keyword evidence="7 9" id="KW-0675">Receptor</keyword>
<dbReference type="PRINTS" id="PR00237">
    <property type="entry name" value="GPCRRHODOPSN"/>
</dbReference>
<dbReference type="STRING" id="418985.A0A1V9XUM7"/>
<dbReference type="InParanoid" id="A0A1V9XUM7"/>
<sequence>MCKLVAYLQNVTVSASINTLIAISIDRYVAICHDPLRCQSMSIFAVQRHIVIIWTLAIAVMLPTLVYQNQYVNEHYGVPMCGLTFPSEWAEQIFFCLVVLLCYALPLLFIVLSYCFIFQTVSNRHMIGEETAPRVTENYGVTRAKNNQRVLIHKSKVKVLRMVCIVVLVFFVSWGPLYLINGYINLFGYPRRGERLERFIFSMFPLAQWLGLANSAINPLIYAYFNKKFRHGFVSLVKTNRCCGMFGEDPAGSSRSRSSSIPLSTYLSRRFTIDQTAAIKATNGQPHDLL</sequence>